<feature type="region of interest" description="Disordered" evidence="1">
    <location>
        <begin position="55"/>
        <end position="99"/>
    </location>
</feature>
<name>A0A8S9I2R4_BRACR</name>
<reference evidence="2" key="1">
    <citation type="submission" date="2019-12" db="EMBL/GenBank/DDBJ databases">
        <title>Genome sequencing and annotation of Brassica cretica.</title>
        <authorList>
            <person name="Studholme D.J."/>
            <person name="Sarris P.F."/>
        </authorList>
    </citation>
    <scope>NUCLEOTIDE SEQUENCE</scope>
    <source>
        <strain evidence="2">PFS-102/07</strain>
        <tissue evidence="2">Leaf</tissue>
    </source>
</reference>
<feature type="compositionally biased region" description="Basic and acidic residues" evidence="1">
    <location>
        <begin position="88"/>
        <end position="99"/>
    </location>
</feature>
<accession>A0A8S9I2R4</accession>
<protein>
    <submittedName>
        <fullName evidence="2">Uncharacterized protein</fullName>
    </submittedName>
</protein>
<evidence type="ECO:0000256" key="1">
    <source>
        <dbReference type="SAM" id="MobiDB-lite"/>
    </source>
</evidence>
<gene>
    <name evidence="2" type="ORF">F2Q70_00016195</name>
</gene>
<feature type="compositionally biased region" description="Basic and acidic residues" evidence="1">
    <location>
        <begin position="55"/>
        <end position="80"/>
    </location>
</feature>
<dbReference type="AlphaFoldDB" id="A0A8S9I2R4"/>
<organism evidence="2">
    <name type="scientific">Brassica cretica</name>
    <name type="common">Mustard</name>
    <dbReference type="NCBI Taxonomy" id="69181"/>
    <lineage>
        <taxon>Eukaryota</taxon>
        <taxon>Viridiplantae</taxon>
        <taxon>Streptophyta</taxon>
        <taxon>Embryophyta</taxon>
        <taxon>Tracheophyta</taxon>
        <taxon>Spermatophyta</taxon>
        <taxon>Magnoliopsida</taxon>
        <taxon>eudicotyledons</taxon>
        <taxon>Gunneridae</taxon>
        <taxon>Pentapetalae</taxon>
        <taxon>rosids</taxon>
        <taxon>malvids</taxon>
        <taxon>Brassicales</taxon>
        <taxon>Brassicaceae</taxon>
        <taxon>Brassiceae</taxon>
        <taxon>Brassica</taxon>
    </lineage>
</organism>
<evidence type="ECO:0000313" key="2">
    <source>
        <dbReference type="EMBL" id="KAF2563909.1"/>
    </source>
</evidence>
<dbReference type="EMBL" id="QGKY02001250">
    <property type="protein sequence ID" value="KAF2563909.1"/>
    <property type="molecule type" value="Genomic_DNA"/>
</dbReference>
<proteinExistence type="predicted"/>
<comment type="caution">
    <text evidence="2">The sequence shown here is derived from an EMBL/GenBank/DDBJ whole genome shotgun (WGS) entry which is preliminary data.</text>
</comment>
<sequence length="99" mass="11530">MFSKWDFDVEDKAAKNILKLMFNSKPKWKWTMDFWELTGTDPWVNPQLVYVKKEESAAKTEAVEKEDSGSEDSGREDSGRPRKKSHKDAHTEARKEAHT</sequence>